<evidence type="ECO:0000313" key="2">
    <source>
        <dbReference type="EMBL" id="MDR7081335.1"/>
    </source>
</evidence>
<comment type="caution">
    <text evidence="2">The sequence shown here is derived from an EMBL/GenBank/DDBJ whole genome shotgun (WGS) entry which is preliminary data.</text>
</comment>
<gene>
    <name evidence="2" type="ORF">J2X01_000612</name>
</gene>
<dbReference type="Proteomes" id="UP001252243">
    <property type="component" value="Unassembled WGS sequence"/>
</dbReference>
<organism evidence="2 3">
    <name type="scientific">Arthrobacter ginsengisoli</name>
    <dbReference type="NCBI Taxonomy" id="1356565"/>
    <lineage>
        <taxon>Bacteria</taxon>
        <taxon>Bacillati</taxon>
        <taxon>Actinomycetota</taxon>
        <taxon>Actinomycetes</taxon>
        <taxon>Micrococcales</taxon>
        <taxon>Micrococcaceae</taxon>
        <taxon>Arthrobacter</taxon>
    </lineage>
</organism>
<feature type="region of interest" description="Disordered" evidence="1">
    <location>
        <begin position="61"/>
        <end position="87"/>
    </location>
</feature>
<accession>A0ABU1U833</accession>
<evidence type="ECO:0000256" key="1">
    <source>
        <dbReference type="SAM" id="MobiDB-lite"/>
    </source>
</evidence>
<dbReference type="EMBL" id="JAVDVQ010000002">
    <property type="protein sequence ID" value="MDR7081335.1"/>
    <property type="molecule type" value="Genomic_DNA"/>
</dbReference>
<dbReference type="RefSeq" id="WP_310050448.1">
    <property type="nucleotide sequence ID" value="NZ_JAVDVQ010000002.1"/>
</dbReference>
<name>A0ABU1U833_9MICC</name>
<evidence type="ECO:0000313" key="3">
    <source>
        <dbReference type="Proteomes" id="UP001252243"/>
    </source>
</evidence>
<sequence>MVIFVLLAILLLVLLWQYILAGLGLWVLVVIMRAVINWTVADAKPNYRRQPIQTRPVARPVQTRPVARAVQTRPAPTPKPARELPAPDYLPRWTASRRLDADREHAQWQKTFDNAAQ</sequence>
<keyword evidence="3" id="KW-1185">Reference proteome</keyword>
<proteinExistence type="predicted"/>
<reference evidence="2 3" key="1">
    <citation type="submission" date="2023-07" db="EMBL/GenBank/DDBJ databases">
        <title>Sorghum-associated microbial communities from plants grown in Nebraska, USA.</title>
        <authorList>
            <person name="Schachtman D."/>
        </authorList>
    </citation>
    <scope>NUCLEOTIDE SEQUENCE [LARGE SCALE GENOMIC DNA]</scope>
    <source>
        <strain evidence="2 3">BE167</strain>
    </source>
</reference>
<protein>
    <submittedName>
        <fullName evidence="2">Uncharacterized protein</fullName>
    </submittedName>
</protein>